<gene>
    <name evidence="3" type="ORF">OZSIB_0546</name>
</gene>
<dbReference type="Gene3D" id="3.10.350.10">
    <property type="entry name" value="LysM domain"/>
    <property type="match status" value="1"/>
</dbReference>
<name>A0A367ZLL2_9BACT</name>
<proteinExistence type="predicted"/>
<feature type="compositionally biased region" description="Low complexity" evidence="1">
    <location>
        <begin position="96"/>
        <end position="106"/>
    </location>
</feature>
<protein>
    <submittedName>
        <fullName evidence="3">N-acetylmuramoyl-L-alanine amidase</fullName>
    </submittedName>
</protein>
<dbReference type="InterPro" id="IPR036779">
    <property type="entry name" value="LysM_dom_sf"/>
</dbReference>
<dbReference type="InterPro" id="IPR018392">
    <property type="entry name" value="LysM"/>
</dbReference>
<evidence type="ECO:0000313" key="4">
    <source>
        <dbReference type="Proteomes" id="UP000252355"/>
    </source>
</evidence>
<feature type="compositionally biased region" description="Pro residues" evidence="1">
    <location>
        <begin position="80"/>
        <end position="95"/>
    </location>
</feature>
<dbReference type="PROSITE" id="PS51782">
    <property type="entry name" value="LYSM"/>
    <property type="match status" value="1"/>
</dbReference>
<comment type="caution">
    <text evidence="3">The sequence shown here is derived from an EMBL/GenBank/DDBJ whole genome shotgun (WGS) entry which is preliminary data.</text>
</comment>
<evidence type="ECO:0000313" key="3">
    <source>
        <dbReference type="EMBL" id="RCK78995.1"/>
    </source>
</evidence>
<dbReference type="Proteomes" id="UP000252355">
    <property type="component" value="Unassembled WGS sequence"/>
</dbReference>
<dbReference type="CDD" id="cd00118">
    <property type="entry name" value="LysM"/>
    <property type="match status" value="1"/>
</dbReference>
<dbReference type="AlphaFoldDB" id="A0A367ZLL2"/>
<evidence type="ECO:0000259" key="2">
    <source>
        <dbReference type="PROSITE" id="PS51782"/>
    </source>
</evidence>
<evidence type="ECO:0000256" key="1">
    <source>
        <dbReference type="SAM" id="MobiDB-lite"/>
    </source>
</evidence>
<reference evidence="3 4" key="1">
    <citation type="submission" date="2018-05" db="EMBL/GenBank/DDBJ databases">
        <title>A metagenomic window into the 2 km-deep terrestrial subsurface aquifer revealed taxonomically and functionally diverse microbial community comprising novel uncultured bacterial lineages.</title>
        <authorList>
            <person name="Kadnikov V.V."/>
            <person name="Mardanov A.V."/>
            <person name="Beletsky A.V."/>
            <person name="Banks D."/>
            <person name="Pimenov N.V."/>
            <person name="Frank Y.A."/>
            <person name="Karnachuk O.V."/>
            <person name="Ravin N.V."/>
        </authorList>
    </citation>
    <scope>NUCLEOTIDE SEQUENCE [LARGE SCALE GENOMIC DNA]</scope>
    <source>
        <strain evidence="3">BY5</strain>
    </source>
</reference>
<dbReference type="Gene3D" id="3.40.50.1110">
    <property type="entry name" value="SGNH hydrolase"/>
    <property type="match status" value="1"/>
</dbReference>
<dbReference type="SUPFAM" id="SSF52266">
    <property type="entry name" value="SGNH hydrolase"/>
    <property type="match status" value="1"/>
</dbReference>
<dbReference type="EMBL" id="QOQW01000017">
    <property type="protein sequence ID" value="RCK78995.1"/>
    <property type="molecule type" value="Genomic_DNA"/>
</dbReference>
<organism evidence="3 4">
    <name type="scientific">Candidatus Ozemobacter sibiricus</name>
    <dbReference type="NCBI Taxonomy" id="2268124"/>
    <lineage>
        <taxon>Bacteria</taxon>
        <taxon>Candidatus Ozemobacteria</taxon>
        <taxon>Candidatus Ozemobacterales</taxon>
        <taxon>Candidatus Ozemobacteraceae</taxon>
        <taxon>Candidatus Ozemobacter</taxon>
    </lineage>
</organism>
<dbReference type="InterPro" id="IPR036514">
    <property type="entry name" value="SGNH_hydro_sf"/>
</dbReference>
<sequence>MKRGDTLCEIARRLLGDPRRYREIVRLNAARYPSLVKNPNLIFVGWELQIPSVELTELGITATTASGGRRPVSGGDPRTVAPPPVVPDPPSPAPAAGPASSAPSASERGEPLIGPGQRVLHIGDSHTVGVYGSTIDAAMRATGAQIRTYGVAGSSPRWWYNGTVTKCGYFSRDEQGRIDRPADWRTPRVTPSLPDLIKEFKPTVLVVSLGANLFGASEAVVRRETQRIIDTAKAAGCTLVWVGPPRARASVKPIAVQDRLCETIKATVEANQGTFIDSRPFTAYPATGGDGLHYGGPEGTRVARAWASGVLEAIQKSRR</sequence>
<feature type="domain" description="LysM" evidence="2">
    <location>
        <begin position="1"/>
        <end position="50"/>
    </location>
</feature>
<accession>A0A367ZLL2</accession>
<feature type="region of interest" description="Disordered" evidence="1">
    <location>
        <begin position="64"/>
        <end position="118"/>
    </location>
</feature>